<evidence type="ECO:0000256" key="10">
    <source>
        <dbReference type="SAM" id="Coils"/>
    </source>
</evidence>
<dbReference type="Gene3D" id="3.30.565.10">
    <property type="entry name" value="Histidine kinase-like ATPase, C-terminal domain"/>
    <property type="match status" value="1"/>
</dbReference>
<dbReference type="InterPro" id="IPR036641">
    <property type="entry name" value="HPT_dom_sf"/>
</dbReference>
<dbReference type="PROSITE" id="PS50109">
    <property type="entry name" value="HIS_KIN"/>
    <property type="match status" value="1"/>
</dbReference>
<sequence>MASIKNISVLQGKNTSSRYRGLIWSVAVFLTLIAMLMVGSIWLSAKIRSYTLAQLTAEHVNRDMQTITQNLFNLKLSYGEDPNSPHIQHALKLVKENKNDLTNHLNVLLEGGKIENEGGKYTLSPLTEDGNGQRLQQFKTDWDPLARQVDAYLAEATSPLADSSSLDLSVMSAQNINEKLQTNINGVLTSLNNKISNRTAWLGWIQTAGVVIALGYFLVFVFYFLNRLRDSDARVNAARKETDEIMNTVSTGLFLLDKDLNIGSQYSRELENLIGQSQLAGRNLVEVLGNMISQEDLNTTHGFIGQLYNPRVKERLIGSLNPLTRQAMTVTDRNNNTIERYLDFKFNRVYNDGEISRILVNVSDVTDAVLLERKIEEEREQNDLQLEMLSTILRSDRQMIDDFIRNTQKHNISINNTLKTPGERQAELRNKIDHIFREAHSLKGEAYALNLHGFTVIAENIENELKKLQAQSSLSGENFLGLAVHLEELMNLTQTIEDLVNRLGNSEPIPAPQTASKSKMSDYYARLASDVAERNNKLVDFVYSGIPEVEDEQLRTTIHEIAVQLLRNAVVHGIEVPAVRQAKRKLEAGHVRMSLRETESNYVLNLEDDGNGIDYDAIRAKAVELGKYSAERAASLSTKELLMLMFSSGFSTVAKATGDAGRGVGLDVIKDRVNAIGGKINISTSAGAYTRFTFTFPKKAA</sequence>
<dbReference type="AlphaFoldDB" id="A0A3P2A860"/>
<keyword evidence="11" id="KW-0472">Membrane</keyword>
<feature type="domain" description="Histidine kinase" evidence="12">
    <location>
        <begin position="456"/>
        <end position="700"/>
    </location>
</feature>
<comment type="function">
    <text evidence="8">Involved in the transmission of sensory signals from the chemoreceptors to the flagellar motors. CheA is autophosphorylated; it can transfer its phosphate group to either CheB or CheY.</text>
</comment>
<dbReference type="InterPro" id="IPR036890">
    <property type="entry name" value="HATPase_C_sf"/>
</dbReference>
<evidence type="ECO:0000256" key="9">
    <source>
        <dbReference type="PROSITE-ProRule" id="PRU00110"/>
    </source>
</evidence>
<dbReference type="InterPro" id="IPR003594">
    <property type="entry name" value="HATPase_dom"/>
</dbReference>
<dbReference type="PRINTS" id="PR00344">
    <property type="entry name" value="BCTRLSENSOR"/>
</dbReference>
<comment type="caution">
    <text evidence="14">The sequence shown here is derived from an EMBL/GenBank/DDBJ whole genome shotgun (WGS) entry which is preliminary data.</text>
</comment>
<dbReference type="Gene3D" id="1.20.120.160">
    <property type="entry name" value="HPT domain"/>
    <property type="match status" value="1"/>
</dbReference>
<keyword evidence="11" id="KW-1133">Transmembrane helix</keyword>
<dbReference type="OrthoDB" id="9146932at2"/>
<evidence type="ECO:0000313" key="15">
    <source>
        <dbReference type="Proteomes" id="UP000269923"/>
    </source>
</evidence>
<dbReference type="CDD" id="cd00088">
    <property type="entry name" value="HPT"/>
    <property type="match status" value="1"/>
</dbReference>
<dbReference type="InterPro" id="IPR008207">
    <property type="entry name" value="Sig_transdc_His_kin_Hpt_dom"/>
</dbReference>
<dbReference type="PROSITE" id="PS50894">
    <property type="entry name" value="HPT"/>
    <property type="match status" value="1"/>
</dbReference>
<proteinExistence type="predicted"/>
<evidence type="ECO:0000256" key="1">
    <source>
        <dbReference type="ARBA" id="ARBA00000085"/>
    </source>
</evidence>
<dbReference type="Proteomes" id="UP000269923">
    <property type="component" value="Unassembled WGS sequence"/>
</dbReference>
<evidence type="ECO:0000259" key="12">
    <source>
        <dbReference type="PROSITE" id="PS50109"/>
    </source>
</evidence>
<keyword evidence="6" id="KW-0418">Kinase</keyword>
<evidence type="ECO:0000313" key="14">
    <source>
        <dbReference type="EMBL" id="RRD91165.1"/>
    </source>
</evidence>
<gene>
    <name evidence="14" type="ORF">EII21_01875</name>
</gene>
<dbReference type="EMBL" id="RQYC01000002">
    <property type="protein sequence ID" value="RRD91165.1"/>
    <property type="molecule type" value="Genomic_DNA"/>
</dbReference>
<dbReference type="Gene3D" id="3.30.450.20">
    <property type="entry name" value="PAS domain"/>
    <property type="match status" value="1"/>
</dbReference>
<evidence type="ECO:0000256" key="6">
    <source>
        <dbReference type="ARBA" id="ARBA00022777"/>
    </source>
</evidence>
<keyword evidence="4 9" id="KW-0597">Phosphoprotein</keyword>
<organism evidence="14 15">
    <name type="scientific">Conchiformibius steedae</name>
    <dbReference type="NCBI Taxonomy" id="153493"/>
    <lineage>
        <taxon>Bacteria</taxon>
        <taxon>Pseudomonadati</taxon>
        <taxon>Pseudomonadota</taxon>
        <taxon>Betaproteobacteria</taxon>
        <taxon>Neisseriales</taxon>
        <taxon>Neisseriaceae</taxon>
        <taxon>Conchiformibius</taxon>
    </lineage>
</organism>
<accession>A0A3P2A860</accession>
<evidence type="ECO:0000259" key="13">
    <source>
        <dbReference type="PROSITE" id="PS50894"/>
    </source>
</evidence>
<keyword evidence="5" id="KW-0808">Transferase</keyword>
<comment type="catalytic activity">
    <reaction evidence="1">
        <text>ATP + protein L-histidine = ADP + protein N-phospho-L-histidine.</text>
        <dbReference type="EC" id="2.7.13.3"/>
    </reaction>
</comment>
<dbReference type="STRING" id="1121352.GCA_000620925_00307"/>
<evidence type="ECO:0000256" key="8">
    <source>
        <dbReference type="ARBA" id="ARBA00035100"/>
    </source>
</evidence>
<dbReference type="InterPro" id="IPR004358">
    <property type="entry name" value="Sig_transdc_His_kin-like_C"/>
</dbReference>
<reference evidence="14 15" key="1">
    <citation type="submission" date="2018-11" db="EMBL/GenBank/DDBJ databases">
        <title>Genomes From Bacteria Associated with the Canine Oral Cavity: a Test Case for Automated Genome-Based Taxonomic Assignment.</title>
        <authorList>
            <person name="Coil D.A."/>
            <person name="Jospin G."/>
            <person name="Darling A.E."/>
            <person name="Wallis C."/>
            <person name="Davis I.J."/>
            <person name="Harris S."/>
            <person name="Eisen J.A."/>
            <person name="Holcombe L.J."/>
            <person name="O'Flynn C."/>
        </authorList>
    </citation>
    <scope>NUCLEOTIDE SEQUENCE [LARGE SCALE GENOMIC DNA]</scope>
    <source>
        <strain evidence="14 15">COT-280</strain>
    </source>
</reference>
<protein>
    <recommendedName>
        <fullName evidence="3">Chemotaxis protein CheA</fullName>
        <ecNumber evidence="2">2.7.13.3</ecNumber>
    </recommendedName>
</protein>
<dbReference type="GO" id="GO:0000155">
    <property type="term" value="F:phosphorelay sensor kinase activity"/>
    <property type="evidence" value="ECO:0007669"/>
    <property type="project" value="UniProtKB-ARBA"/>
</dbReference>
<feature type="transmembrane region" description="Helical" evidence="11">
    <location>
        <begin position="21"/>
        <end position="43"/>
    </location>
</feature>
<keyword evidence="7" id="KW-0902">Two-component regulatory system</keyword>
<dbReference type="SMART" id="SM00387">
    <property type="entry name" value="HATPase_c"/>
    <property type="match status" value="1"/>
</dbReference>
<dbReference type="PANTHER" id="PTHR43395:SF10">
    <property type="entry name" value="CHEMOTAXIS PROTEIN CHEA"/>
    <property type="match status" value="1"/>
</dbReference>
<evidence type="ECO:0000256" key="4">
    <source>
        <dbReference type="ARBA" id="ARBA00022553"/>
    </source>
</evidence>
<name>A0A3P2A860_9NEIS</name>
<evidence type="ECO:0000256" key="3">
    <source>
        <dbReference type="ARBA" id="ARBA00021495"/>
    </source>
</evidence>
<dbReference type="SUPFAM" id="SSF55874">
    <property type="entry name" value="ATPase domain of HSP90 chaperone/DNA topoisomerase II/histidine kinase"/>
    <property type="match status" value="1"/>
</dbReference>
<evidence type="ECO:0000256" key="11">
    <source>
        <dbReference type="SAM" id="Phobius"/>
    </source>
</evidence>
<dbReference type="EC" id="2.7.13.3" evidence="2"/>
<feature type="coiled-coil region" evidence="10">
    <location>
        <begin position="451"/>
        <end position="502"/>
    </location>
</feature>
<dbReference type="InterPro" id="IPR005467">
    <property type="entry name" value="His_kinase_dom"/>
</dbReference>
<keyword evidence="15" id="KW-1185">Reference proteome</keyword>
<evidence type="ECO:0000256" key="7">
    <source>
        <dbReference type="ARBA" id="ARBA00023012"/>
    </source>
</evidence>
<dbReference type="PANTHER" id="PTHR43395">
    <property type="entry name" value="SENSOR HISTIDINE KINASE CHEA"/>
    <property type="match status" value="1"/>
</dbReference>
<dbReference type="InterPro" id="IPR051315">
    <property type="entry name" value="Bact_Chemotaxis_CheA"/>
</dbReference>
<keyword evidence="10" id="KW-0175">Coiled coil</keyword>
<feature type="modified residue" description="Phosphohistidine" evidence="9">
    <location>
        <position position="440"/>
    </location>
</feature>
<dbReference type="Pfam" id="PF02518">
    <property type="entry name" value="HATPase_c"/>
    <property type="match status" value="1"/>
</dbReference>
<keyword evidence="11" id="KW-0812">Transmembrane</keyword>
<dbReference type="SUPFAM" id="SSF47226">
    <property type="entry name" value="Histidine-containing phosphotransfer domain, HPT domain"/>
    <property type="match status" value="1"/>
</dbReference>
<feature type="transmembrane region" description="Helical" evidence="11">
    <location>
        <begin position="201"/>
        <end position="225"/>
    </location>
</feature>
<dbReference type="RefSeq" id="WP_124793977.1">
    <property type="nucleotide sequence ID" value="NZ_RQYC01000002.1"/>
</dbReference>
<evidence type="ECO:0000256" key="2">
    <source>
        <dbReference type="ARBA" id="ARBA00012438"/>
    </source>
</evidence>
<evidence type="ECO:0000256" key="5">
    <source>
        <dbReference type="ARBA" id="ARBA00022679"/>
    </source>
</evidence>
<dbReference type="FunFam" id="3.30.565.10:FF:000016">
    <property type="entry name" value="Chemotaxis protein CheA, putative"/>
    <property type="match status" value="1"/>
</dbReference>
<feature type="domain" description="HPt" evidence="13">
    <location>
        <begin position="392"/>
        <end position="503"/>
    </location>
</feature>